<keyword evidence="2" id="KW-0812">Transmembrane</keyword>
<feature type="region of interest" description="Disordered" evidence="1">
    <location>
        <begin position="390"/>
        <end position="479"/>
    </location>
</feature>
<evidence type="ECO:0008006" key="5">
    <source>
        <dbReference type="Google" id="ProtNLM"/>
    </source>
</evidence>
<evidence type="ECO:0000256" key="2">
    <source>
        <dbReference type="SAM" id="Phobius"/>
    </source>
</evidence>
<evidence type="ECO:0000256" key="1">
    <source>
        <dbReference type="SAM" id="MobiDB-lite"/>
    </source>
</evidence>
<dbReference type="EMBL" id="RCHT01000003">
    <property type="protein sequence ID" value="RLL13561.1"/>
    <property type="molecule type" value="Genomic_DNA"/>
</dbReference>
<comment type="caution">
    <text evidence="3">The sequence shown here is derived from an EMBL/GenBank/DDBJ whole genome shotgun (WGS) entry which is preliminary data.</text>
</comment>
<dbReference type="Proteomes" id="UP000276301">
    <property type="component" value="Unassembled WGS sequence"/>
</dbReference>
<feature type="transmembrane region" description="Helical" evidence="2">
    <location>
        <begin position="20"/>
        <end position="40"/>
    </location>
</feature>
<feature type="compositionally biased region" description="Low complexity" evidence="1">
    <location>
        <begin position="450"/>
        <end position="468"/>
    </location>
</feature>
<dbReference type="SUPFAM" id="SSF75011">
    <property type="entry name" value="3-carboxy-cis,cis-mucoante lactonizing enzyme"/>
    <property type="match status" value="1"/>
</dbReference>
<proteinExistence type="predicted"/>
<feature type="compositionally biased region" description="Acidic residues" evidence="1">
    <location>
        <begin position="406"/>
        <end position="415"/>
    </location>
</feature>
<sequence>MAQLTDLEKVRRRRARRRMVRSLFILALFAAVVFLCVTVIRQAGDLDLKTAYSDLRAGMASGDGYPVSLPGGQVTELESAGDALVMLTDTNLYTYNSSGGQMLGVQHGMASQTLKTARDRILLYDPSAEKLAVYSKSALLSSVTTDSQIHTADLATNGNFAVVTGANDALARVIVYNRGAEEIFRFSGNTPIISISLADNRDTMAVGFVDASDGKYLSSIRKFQFSYQEGDTGRVDLPGELLLMVDYRSASAIRALTDQRVILFDGDLRETASFAFGETVLDRYADSPDGRLVLVLGNYDKEKRLSVVTLDRDFNEVGRFTVDYNISGVKADSDYIYLMAKDRLHILGFDGAMAASVQINSLSQIQPVGGKLYYTTDTAINVIDIGEIAPPASSGKEAPASSGEESAPEDEDDSPSGEASLQPSGEEAPSESGGDAENLQPDSEPESAAEPESAPESAAPSGDASSGDLLNYDDLAPGG</sequence>
<evidence type="ECO:0000313" key="3">
    <source>
        <dbReference type="EMBL" id="RLL13561.1"/>
    </source>
</evidence>
<keyword evidence="4" id="KW-1185">Reference proteome</keyword>
<dbReference type="InterPro" id="IPR043765">
    <property type="entry name" value="DUF5711"/>
</dbReference>
<reference evidence="3 4" key="1">
    <citation type="submission" date="2018-10" db="EMBL/GenBank/DDBJ databases">
        <title>Anaerotruncus faecis sp. nov., isolated from human feces.</title>
        <authorList>
            <person name="Wang Y.-J."/>
        </authorList>
    </citation>
    <scope>NUCLEOTIDE SEQUENCE [LARGE SCALE GENOMIC DNA]</scope>
    <source>
        <strain evidence="3 4">22A2-44</strain>
    </source>
</reference>
<accession>A0A498CPK2</accession>
<dbReference type="AlphaFoldDB" id="A0A498CPK2"/>
<dbReference type="Pfam" id="PF18975">
    <property type="entry name" value="DUF5711"/>
    <property type="match status" value="1"/>
</dbReference>
<name>A0A498CPK2_9FIRM</name>
<organism evidence="3 4">
    <name type="scientific">Anaerotruncus massiliensis</name>
    <name type="common">ex Liu et al. 2021</name>
    <dbReference type="NCBI Taxonomy" id="2321404"/>
    <lineage>
        <taxon>Bacteria</taxon>
        <taxon>Bacillati</taxon>
        <taxon>Bacillota</taxon>
        <taxon>Clostridia</taxon>
        <taxon>Eubacteriales</taxon>
        <taxon>Oscillospiraceae</taxon>
        <taxon>Anaerotruncus</taxon>
    </lineage>
</organism>
<keyword evidence="2" id="KW-0472">Membrane</keyword>
<dbReference type="RefSeq" id="WP_121586185.1">
    <property type="nucleotide sequence ID" value="NZ_RCHT01000003.1"/>
</dbReference>
<evidence type="ECO:0000313" key="4">
    <source>
        <dbReference type="Proteomes" id="UP000276301"/>
    </source>
</evidence>
<gene>
    <name evidence="3" type="ORF">D4A47_03590</name>
</gene>
<protein>
    <recommendedName>
        <fullName evidence="5">WD40 repeat domain-containing protein</fullName>
    </recommendedName>
</protein>
<feature type="compositionally biased region" description="Low complexity" evidence="1">
    <location>
        <begin position="390"/>
        <end position="405"/>
    </location>
</feature>
<keyword evidence="2" id="KW-1133">Transmembrane helix</keyword>